<organism evidence="2 3">
    <name type="scientific">Loxostege sticticalis</name>
    <name type="common">Beet webworm moth</name>
    <dbReference type="NCBI Taxonomy" id="481309"/>
    <lineage>
        <taxon>Eukaryota</taxon>
        <taxon>Metazoa</taxon>
        <taxon>Ecdysozoa</taxon>
        <taxon>Arthropoda</taxon>
        <taxon>Hexapoda</taxon>
        <taxon>Insecta</taxon>
        <taxon>Pterygota</taxon>
        <taxon>Neoptera</taxon>
        <taxon>Endopterygota</taxon>
        <taxon>Lepidoptera</taxon>
        <taxon>Glossata</taxon>
        <taxon>Ditrysia</taxon>
        <taxon>Pyraloidea</taxon>
        <taxon>Crambidae</taxon>
        <taxon>Pyraustinae</taxon>
        <taxon>Loxostege</taxon>
    </lineage>
</organism>
<dbReference type="AlphaFoldDB" id="A0ABD0SJK5"/>
<feature type="region of interest" description="Disordered" evidence="1">
    <location>
        <begin position="21"/>
        <end position="61"/>
    </location>
</feature>
<dbReference type="Proteomes" id="UP001549921">
    <property type="component" value="Unassembled WGS sequence"/>
</dbReference>
<evidence type="ECO:0000313" key="2">
    <source>
        <dbReference type="EMBL" id="KAL0820016.1"/>
    </source>
</evidence>
<comment type="caution">
    <text evidence="2">The sequence shown here is derived from an EMBL/GenBank/DDBJ whole genome shotgun (WGS) entry which is preliminary data.</text>
</comment>
<accession>A0ABD0SJK5</accession>
<sequence length="323" mass="37116">MGKRKHGEEEAKKIKKKLEKWQKRLKKTEEKKEEERSSTPTGSPPNYEPSTPKEDTILLASDEDEVPEELLQALGPEGADTVETGEPIHNHLASRWKNIMRDGLKKETRDEILNKYPVPENFQASAPVLNPEIKAVMSEVAIKRDNRLIWRQNLTGKMLTALGKTLTNVMKGNINSKDIVEHLSNAAKIGAELYQQDTMSRKYFALSGTNTIVRDAIKNEKPDDMLFGQNCTEKIKSAQTIQKTGAQIKEKKNFKSPLPNQQKIRSGHNLQLPNYHQRPQSRPQPRPQPRHQSRPQQRPPRSRTVQRMTQQRKHSPLKPHNRY</sequence>
<dbReference type="PANTHER" id="PTHR34239:SF2">
    <property type="entry name" value="TRANSPOSABLE ELEMENT P TRANSPOSASE_THAP9 CONSERVED DOMAIN-CONTAINING PROTEIN"/>
    <property type="match status" value="1"/>
</dbReference>
<proteinExistence type="predicted"/>
<gene>
    <name evidence="2" type="ORF">ABMA28_005975</name>
</gene>
<evidence type="ECO:0000256" key="1">
    <source>
        <dbReference type="SAM" id="MobiDB-lite"/>
    </source>
</evidence>
<name>A0ABD0SJK5_LOXSC</name>
<reference evidence="2 3" key="1">
    <citation type="submission" date="2024-06" db="EMBL/GenBank/DDBJ databases">
        <title>A chromosome-level genome assembly of beet webworm, Loxostege sticticalis.</title>
        <authorList>
            <person name="Zhang Y."/>
        </authorList>
    </citation>
    <scope>NUCLEOTIDE SEQUENCE [LARGE SCALE GENOMIC DNA]</scope>
    <source>
        <strain evidence="2">AQ028</strain>
        <tissue evidence="2">Male pupae</tissue>
    </source>
</reference>
<feature type="compositionally biased region" description="Polar residues" evidence="1">
    <location>
        <begin position="258"/>
        <end position="274"/>
    </location>
</feature>
<feature type="compositionally biased region" description="Basic residues" evidence="1">
    <location>
        <begin position="310"/>
        <end position="323"/>
    </location>
</feature>
<feature type="compositionally biased region" description="Basic and acidic residues" evidence="1">
    <location>
        <begin position="21"/>
        <end position="37"/>
    </location>
</feature>
<evidence type="ECO:0000313" key="3">
    <source>
        <dbReference type="Proteomes" id="UP001549921"/>
    </source>
</evidence>
<dbReference type="EMBL" id="JBEDNZ010000019">
    <property type="protein sequence ID" value="KAL0820016.1"/>
    <property type="molecule type" value="Genomic_DNA"/>
</dbReference>
<dbReference type="PANTHER" id="PTHR34239">
    <property type="entry name" value="APPLE DOMAIN-CONTAINING PROTEIN"/>
    <property type="match status" value="1"/>
</dbReference>
<feature type="region of interest" description="Disordered" evidence="1">
    <location>
        <begin position="251"/>
        <end position="323"/>
    </location>
</feature>
<protein>
    <submittedName>
        <fullName evidence="2">Uncharacterized protein</fullName>
    </submittedName>
</protein>